<feature type="transmembrane region" description="Helical" evidence="1">
    <location>
        <begin position="609"/>
        <end position="627"/>
    </location>
</feature>
<dbReference type="GeneID" id="77935250"/>
<dbReference type="RefSeq" id="YP_010659282.1">
    <property type="nucleotide sequence ID" value="NC_070866.1"/>
</dbReference>
<name>A0A2S1PFY5_9CAUD</name>
<dbReference type="Proteomes" id="UP000246250">
    <property type="component" value="Segment"/>
</dbReference>
<keyword evidence="3" id="KW-1185">Reference proteome</keyword>
<accession>A0A2S1PFY5</accession>
<organism evidence="2 3">
    <name type="scientific">Pseudomonas phage 98PfluR60PP</name>
    <dbReference type="NCBI Taxonomy" id="2163965"/>
    <lineage>
        <taxon>Viruses</taxon>
        <taxon>Duplodnaviria</taxon>
        <taxon>Heunggongvirae</taxon>
        <taxon>Uroviricota</taxon>
        <taxon>Caudoviricetes</taxon>
        <taxon>Schitoviridae</taxon>
        <taxon>Littlefixvirus</taxon>
        <taxon>Littlefixvirus 98Pflur60pp</taxon>
    </lineage>
</organism>
<sequence>MGLFSSKKKYIVNVTVQKIFEERLIPKSALQGIVKAITAEGDINEYIMEELASSVGIKVNTGFAWAKKNNYAPGIPRATVVSNITARDAVMRLIAVNEGGPISPRYYRFGPMNSLHYGWAWLVNTHQYNTATNEIVALSASTGFKCYLKDMRATYTQDSYDFMVQTFDMGVLEQLGPSPQSGWTPSNPFTELKPLGIGEYAPQPAYEVSATAVEDYVTVTYEFEDANKNIVVRGLTVPIEGIAEQGDYHQVRYTRADGKDAFFSYLNGAGTYPALDAIYQLELGSGFGEYYPWIYFRVRSQDVTEDRMPEIYNSCKGFAKFLGVNYDQMLAGVLADDNISDVAQCILQLAVHPGDQNKACIEYLFKHFTLMYENSLSQLELADNLNEKFQAFSTSPSQIQYISDKEFGQTLQYSGISKKRIPGSIGKRGAYTSTYGVVPITAQNFMQITPTGTAMSVQSNGQPAYIYRYQVLDSMYEEIAVYGLRINYNVHHKKGFGAKGTDPELLIPIDRNIMRTISVPNREQLVCRAMHMLVNTVQVIKTEWYQSSIFKWIMIIVAIVITIFSAGTAWQTIVAAAAISTTALVITIISMILNAIIIQVAIKLFVKKFGPQVGFIAAIAAMAYGAYSSFGAPANSTWGESLIAVGNGLARQSTAAMGKMAEDIQDEIMEFEEYASGQFDSLKDQRDQLGLNPQFQGLDGLDLIALVPDTIFGESPQDYYSRTVHSGNIGATSYELIEYYHSYALQLPKLTDVEGDFDNGELLPES</sequence>
<evidence type="ECO:0000313" key="3">
    <source>
        <dbReference type="Proteomes" id="UP000246250"/>
    </source>
</evidence>
<reference evidence="2 3" key="1">
    <citation type="submission" date="2018-04" db="EMBL/GenBank/DDBJ databases">
        <title>Complete genome sequences of new Aeromonas and Pseudomonas phages promising in phage therapy dedicated to aquaculture.</title>
        <authorList>
            <person name="Kolsut J."/>
            <person name="Wojcik E."/>
            <person name="Wojtasik A."/>
            <person name="Dastych J."/>
        </authorList>
    </citation>
    <scope>NUCLEOTIDE SEQUENCE [LARGE SCALE GENOMIC DNA]</scope>
</reference>
<dbReference type="EMBL" id="MH179480">
    <property type="protein sequence ID" value="AWH15478.1"/>
    <property type="molecule type" value="Genomic_DNA"/>
</dbReference>
<evidence type="ECO:0000256" key="1">
    <source>
        <dbReference type="SAM" id="Phobius"/>
    </source>
</evidence>
<proteinExistence type="predicted"/>
<feature type="transmembrane region" description="Helical" evidence="1">
    <location>
        <begin position="573"/>
        <end position="597"/>
    </location>
</feature>
<keyword evidence="1" id="KW-0472">Membrane</keyword>
<dbReference type="KEGG" id="vg:77935250"/>
<keyword evidence="1" id="KW-0812">Transmembrane</keyword>
<evidence type="ECO:0000313" key="2">
    <source>
        <dbReference type="EMBL" id="AWH15478.1"/>
    </source>
</evidence>
<keyword evidence="1" id="KW-1133">Transmembrane helix</keyword>
<protein>
    <submittedName>
        <fullName evidence="2">Uncharacterized protein</fullName>
    </submittedName>
</protein>
<feature type="transmembrane region" description="Helical" evidence="1">
    <location>
        <begin position="549"/>
        <end position="567"/>
    </location>
</feature>